<feature type="domain" description="Inosine/uridine-preferring nucleoside hydrolase" evidence="2">
    <location>
        <begin position="14"/>
        <end position="126"/>
    </location>
</feature>
<reference evidence="3 4" key="1">
    <citation type="submission" date="2017-07" db="EMBL/GenBank/DDBJ databases">
        <authorList>
            <person name="Talla V."/>
            <person name="Backstrom N."/>
        </authorList>
    </citation>
    <scope>NUCLEOTIDE SEQUENCE [LARGE SCALE GENOMIC DNA]</scope>
</reference>
<evidence type="ECO:0000313" key="4">
    <source>
        <dbReference type="Proteomes" id="UP000324832"/>
    </source>
</evidence>
<evidence type="ECO:0000313" key="3">
    <source>
        <dbReference type="EMBL" id="VVC97556.1"/>
    </source>
</evidence>
<dbReference type="InterPro" id="IPR001910">
    <property type="entry name" value="Inosine/uridine_hydrolase_dom"/>
</dbReference>
<keyword evidence="4" id="KW-1185">Reference proteome</keyword>
<dbReference type="Gene3D" id="3.90.245.10">
    <property type="entry name" value="Ribonucleoside hydrolase-like"/>
    <property type="match status" value="2"/>
</dbReference>
<dbReference type="SUPFAM" id="SSF53590">
    <property type="entry name" value="Nucleoside hydrolase"/>
    <property type="match status" value="1"/>
</dbReference>
<dbReference type="InterPro" id="IPR036452">
    <property type="entry name" value="Ribo_hydro-like"/>
</dbReference>
<accession>A0A5E4QGZ0</accession>
<evidence type="ECO:0000256" key="1">
    <source>
        <dbReference type="ARBA" id="ARBA00009176"/>
    </source>
</evidence>
<dbReference type="AlphaFoldDB" id="A0A5E4QGZ0"/>
<organism evidence="3 4">
    <name type="scientific">Leptidea sinapis</name>
    <dbReference type="NCBI Taxonomy" id="189913"/>
    <lineage>
        <taxon>Eukaryota</taxon>
        <taxon>Metazoa</taxon>
        <taxon>Ecdysozoa</taxon>
        <taxon>Arthropoda</taxon>
        <taxon>Hexapoda</taxon>
        <taxon>Insecta</taxon>
        <taxon>Pterygota</taxon>
        <taxon>Neoptera</taxon>
        <taxon>Endopterygota</taxon>
        <taxon>Lepidoptera</taxon>
        <taxon>Glossata</taxon>
        <taxon>Ditrysia</taxon>
        <taxon>Papilionoidea</taxon>
        <taxon>Pieridae</taxon>
        <taxon>Dismorphiinae</taxon>
        <taxon>Leptidea</taxon>
    </lineage>
</organism>
<comment type="similarity">
    <text evidence="1">Belongs to the IUNH family.</text>
</comment>
<dbReference type="EMBL" id="FZQP02003222">
    <property type="protein sequence ID" value="VVC97556.1"/>
    <property type="molecule type" value="Genomic_DNA"/>
</dbReference>
<dbReference type="InterPro" id="IPR052775">
    <property type="entry name" value="IUN_hydrolase"/>
</dbReference>
<gene>
    <name evidence="3" type="ORF">LSINAPIS_LOCUS8805</name>
</gene>
<evidence type="ECO:0000259" key="2">
    <source>
        <dbReference type="Pfam" id="PF01156"/>
    </source>
</evidence>
<dbReference type="PANTHER" id="PTHR46190:SF1">
    <property type="entry name" value="SI:CH211-201H21.5"/>
    <property type="match status" value="1"/>
</dbReference>
<name>A0A5E4QGZ0_9NEOP</name>
<dbReference type="Proteomes" id="UP000324832">
    <property type="component" value="Unassembled WGS sequence"/>
</dbReference>
<dbReference type="Pfam" id="PF01156">
    <property type="entry name" value="IU_nuc_hydro"/>
    <property type="match status" value="1"/>
</dbReference>
<proteinExistence type="inferred from homology"/>
<dbReference type="GO" id="GO:0016799">
    <property type="term" value="F:hydrolase activity, hydrolyzing N-glycosyl compounds"/>
    <property type="evidence" value="ECO:0007669"/>
    <property type="project" value="InterPro"/>
</dbReference>
<sequence>MTPLHYAYATEKKLIIDHDGGADDAMAIFLALLNEKYFDGPEVVAITTTHGNVDENQVFYNTQRILNVAQRPDVPIYRGSPSALIRDFPSDLYFGYDGLGDNTTTVEPIAAQKENAAEALIAFSKKLKDNIPQKVEFNVKMDIEAYYIVVENGLLDKVTLIPSTTVKSYLNLGKVWRLDILGKIQSNVIKAMNVYERISLSRSNDWHPLDAAAMSIVLNAMIVGEVKYTWNYLNLCGKYRKIILKI</sequence>
<dbReference type="PANTHER" id="PTHR46190">
    <property type="entry name" value="SI:CH211-201H21.5-RELATED"/>
    <property type="match status" value="1"/>
</dbReference>
<protein>
    <recommendedName>
        <fullName evidence="2">Inosine/uridine-preferring nucleoside hydrolase domain-containing protein</fullName>
    </recommendedName>
</protein>